<dbReference type="EMBL" id="SUNE01000001">
    <property type="protein sequence ID" value="MDG5898368.1"/>
    <property type="molecule type" value="Genomic_DNA"/>
</dbReference>
<dbReference type="Proteomes" id="UP001187859">
    <property type="component" value="Unassembled WGS sequence"/>
</dbReference>
<dbReference type="AlphaFoldDB" id="A0A073KNP1"/>
<feature type="signal peptide" evidence="1">
    <location>
        <begin position="1"/>
        <end position="22"/>
    </location>
</feature>
<sequence>MFNLKSAFALVLVSALSANVYANVINAEIIIDTSDLQTSINAELTATMEKMHQEALQDPTLLIADEVLPAQQVVKTE</sequence>
<dbReference type="RefSeq" id="WP_037416521.1">
    <property type="nucleotide sequence ID" value="NZ_AP025014.1"/>
</dbReference>
<dbReference type="GeneID" id="75189559"/>
<dbReference type="EMBL" id="JASGOQ010000001">
    <property type="protein sequence ID" value="MDV5389495.1"/>
    <property type="molecule type" value="Genomic_DNA"/>
</dbReference>
<reference evidence="3 5" key="3">
    <citation type="submission" date="2022-09" db="EMBL/GenBank/DDBJ databases">
        <title>The outer-membrane cytochrome OmcA is essential for infection of Shewanella oneidensis by a zebrafish-associated bacteriophage.</title>
        <authorList>
            <person name="Grenfell A.W."/>
            <person name="Intile P."/>
            <person name="Mcfarlane J."/>
            <person name="Leung D."/>
            <person name="Abdalla K."/>
            <person name="Wold M."/>
            <person name="Kees E."/>
            <person name="Gralnick J."/>
        </authorList>
    </citation>
    <scope>NUCLEOTIDE SEQUENCE [LARGE SCALE GENOMIC DNA]</scope>
    <source>
        <strain evidence="3 5">NF-5</strain>
    </source>
</reference>
<reference evidence="2" key="1">
    <citation type="journal article" date="2019" name="Int J Environ Res Public Health">
        <title>Characterization of Chromosome-Mediated BlaOXA-894 in Shewanella xiamenensis Isolated from Pig Wastewater.</title>
        <authorList>
            <person name="Zou H."/>
            <person name="Zhou Z."/>
            <person name="Xia H."/>
            <person name="Zhao Q."/>
            <person name="Li X."/>
        </authorList>
    </citation>
    <scope>NUCLEOTIDE SEQUENCE</scope>
    <source>
        <strain evidence="2">2015oxa</strain>
    </source>
</reference>
<name>A0A073KNP1_9GAMM</name>
<dbReference type="Proteomes" id="UP001152518">
    <property type="component" value="Unassembled WGS sequence"/>
</dbReference>
<gene>
    <name evidence="2" type="ORF">E2650_00310</name>
    <name evidence="3" type="ORF">ODY93_01680</name>
    <name evidence="4" type="ORF">QM089_04250</name>
</gene>
<proteinExistence type="predicted"/>
<evidence type="ECO:0000313" key="4">
    <source>
        <dbReference type="EMBL" id="MDV5389495.1"/>
    </source>
</evidence>
<dbReference type="OrthoDB" id="6272522at2"/>
<evidence type="ECO:0000313" key="2">
    <source>
        <dbReference type="EMBL" id="MDG5898368.1"/>
    </source>
</evidence>
<protein>
    <recommendedName>
        <fullName evidence="6">Periplasmic protein</fullName>
    </recommendedName>
</protein>
<organism evidence="2">
    <name type="scientific">Shewanella xiamenensis</name>
    <dbReference type="NCBI Taxonomy" id="332186"/>
    <lineage>
        <taxon>Bacteria</taxon>
        <taxon>Pseudomonadati</taxon>
        <taxon>Pseudomonadota</taxon>
        <taxon>Gammaproteobacteria</taxon>
        <taxon>Alteromonadales</taxon>
        <taxon>Shewanellaceae</taxon>
        <taxon>Shewanella</taxon>
    </lineage>
</organism>
<keyword evidence="1" id="KW-0732">Signal</keyword>
<evidence type="ECO:0008006" key="6">
    <source>
        <dbReference type="Google" id="ProtNLM"/>
    </source>
</evidence>
<comment type="caution">
    <text evidence="2">The sequence shown here is derived from an EMBL/GenBank/DDBJ whole genome shotgun (WGS) entry which is preliminary data.</text>
</comment>
<evidence type="ECO:0000256" key="1">
    <source>
        <dbReference type="SAM" id="SignalP"/>
    </source>
</evidence>
<evidence type="ECO:0000313" key="3">
    <source>
        <dbReference type="EMBL" id="MDI5830262.1"/>
    </source>
</evidence>
<reference evidence="2" key="2">
    <citation type="submission" date="2019-04" db="EMBL/GenBank/DDBJ databases">
        <authorList>
            <person name="Zou H."/>
        </authorList>
    </citation>
    <scope>NUCLEOTIDE SEQUENCE</scope>
    <source>
        <strain evidence="2">2015oxa</strain>
    </source>
</reference>
<evidence type="ECO:0000313" key="5">
    <source>
        <dbReference type="Proteomes" id="UP001159075"/>
    </source>
</evidence>
<keyword evidence="5" id="KW-1185">Reference proteome</keyword>
<dbReference type="EMBL" id="JAOTLW010000001">
    <property type="protein sequence ID" value="MDI5830262.1"/>
    <property type="molecule type" value="Genomic_DNA"/>
</dbReference>
<feature type="chain" id="PRO_5011841547" description="Periplasmic protein" evidence="1">
    <location>
        <begin position="23"/>
        <end position="77"/>
    </location>
</feature>
<accession>A0A073KNP1</accession>
<dbReference type="Proteomes" id="UP001159075">
    <property type="component" value="Unassembled WGS sequence"/>
</dbReference>
<reference evidence="4" key="4">
    <citation type="submission" date="2023-05" db="EMBL/GenBank/DDBJ databases">
        <title>Colonisation of extended spectrum b-lactamase- and carbapenemase-producing bacteria on hospital surfaces from low- and middle-income countries.</title>
        <authorList>
            <person name="Nieto-Rosado M."/>
            <person name="Sands K."/>
            <person name="Iregbu K."/>
            <person name="Zahra R."/>
            <person name="Mazarati J.B."/>
            <person name="Mehtar S."/>
            <person name="Barnards-Group B."/>
            <person name="Walsh T.R."/>
        </authorList>
    </citation>
    <scope>NUCLEOTIDE SEQUENCE</scope>
    <source>
        <strain evidence="4">PP-E493</strain>
    </source>
</reference>